<evidence type="ECO:0000313" key="1">
    <source>
        <dbReference type="EMBL" id="RAS64336.1"/>
    </source>
</evidence>
<gene>
    <name evidence="1" type="ORF">DET48_110122</name>
</gene>
<sequence>MNTRTCSICEMGQLILHTEMVTVEYLGQQDQIESQYSMCDYCNSEQAGADEARFNQLAMNAFKKQELKTV</sequence>
<dbReference type="Gene3D" id="3.10.20.860">
    <property type="match status" value="1"/>
</dbReference>
<protein>
    <recommendedName>
        <fullName evidence="3">YgiT-type zinc finger domain-containing protein</fullName>
    </recommendedName>
</protein>
<organism evidence="1 2">
    <name type="scientific">Vibrio diazotrophicus</name>
    <dbReference type="NCBI Taxonomy" id="685"/>
    <lineage>
        <taxon>Bacteria</taxon>
        <taxon>Pseudomonadati</taxon>
        <taxon>Pseudomonadota</taxon>
        <taxon>Gammaproteobacteria</taxon>
        <taxon>Vibrionales</taxon>
        <taxon>Vibrionaceae</taxon>
        <taxon>Vibrio</taxon>
    </lineage>
</organism>
<reference evidence="1 2" key="1">
    <citation type="submission" date="2018-06" db="EMBL/GenBank/DDBJ databases">
        <title>Freshwater and sediment microbial communities from various areas in North America, analyzing microbe dynamics in response to fracking.</title>
        <authorList>
            <person name="Lamendella R."/>
        </authorList>
    </citation>
    <scope>NUCLEOTIDE SEQUENCE [LARGE SCALE GENOMIC DNA]</scope>
    <source>
        <strain evidence="1 2">99A</strain>
    </source>
</reference>
<dbReference type="Proteomes" id="UP000248729">
    <property type="component" value="Unassembled WGS sequence"/>
</dbReference>
<name>A0A329EGN0_VIBDI</name>
<dbReference type="EMBL" id="QLTR01000010">
    <property type="protein sequence ID" value="RAS64336.1"/>
    <property type="molecule type" value="Genomic_DNA"/>
</dbReference>
<accession>A0A329EGN0</accession>
<dbReference type="AlphaFoldDB" id="A0A329EGN0"/>
<evidence type="ECO:0008006" key="3">
    <source>
        <dbReference type="Google" id="ProtNLM"/>
    </source>
</evidence>
<comment type="caution">
    <text evidence="1">The sequence shown here is derived from an EMBL/GenBank/DDBJ whole genome shotgun (WGS) entry which is preliminary data.</text>
</comment>
<dbReference type="RefSeq" id="WP_258401182.1">
    <property type="nucleotide sequence ID" value="NZ_QLTR01000010.1"/>
</dbReference>
<proteinExistence type="predicted"/>
<evidence type="ECO:0000313" key="2">
    <source>
        <dbReference type="Proteomes" id="UP000248729"/>
    </source>
</evidence>